<sequence length="327" mass="38035">LKNYFYNKFLLKIIKLLKTELNYTNFLRCSDNSSEKMVPFQDTSSDVFFHVGKIPIEQLRNYTTMKLEEHLGDVKNKPWLPLQHIKDELVNCIQLLFGSVSSNEFKYDKGLYGWMSMMKFSCVPLNENYILYGMAFTRARFRLKQVYLRRQNTYWTTSGRSIITRDVQKIAEVFAIRHSNFVMENAEDELYAMHSKKTKGNSSENGNNVFEAHYNHRILHALRSNSSKCTISVLGFSLLVSSVIINLSNELNDKACEMLDSCSNQTCSMTTNKVFTDRTDDTQALIFYQTSRPFFKFDSHKRKTLTESPSLIVQSDVIDQHLHPFCC</sequence>
<reference evidence="1" key="1">
    <citation type="submission" date="2017-02" db="UniProtKB">
        <authorList>
            <consortium name="WormBaseParasite"/>
        </authorList>
    </citation>
    <scope>IDENTIFICATION</scope>
</reference>
<protein>
    <submittedName>
        <fullName evidence="1">FERM domain-containing protein</fullName>
    </submittedName>
</protein>
<name>A0A0N4WXD9_HAEPC</name>
<proteinExistence type="predicted"/>
<dbReference type="AlphaFoldDB" id="A0A0N4WXD9"/>
<evidence type="ECO:0000313" key="1">
    <source>
        <dbReference type="WBParaSite" id="HPLM_0001648001-mRNA-1"/>
    </source>
</evidence>
<dbReference type="WBParaSite" id="HPLM_0001648001-mRNA-1">
    <property type="protein sequence ID" value="HPLM_0001648001-mRNA-1"/>
    <property type="gene ID" value="HPLM_0001648001"/>
</dbReference>
<organism evidence="1">
    <name type="scientific">Haemonchus placei</name>
    <name type="common">Barber's pole worm</name>
    <dbReference type="NCBI Taxonomy" id="6290"/>
    <lineage>
        <taxon>Eukaryota</taxon>
        <taxon>Metazoa</taxon>
        <taxon>Ecdysozoa</taxon>
        <taxon>Nematoda</taxon>
        <taxon>Chromadorea</taxon>
        <taxon>Rhabditida</taxon>
        <taxon>Rhabditina</taxon>
        <taxon>Rhabditomorpha</taxon>
        <taxon>Strongyloidea</taxon>
        <taxon>Trichostrongylidae</taxon>
        <taxon>Haemonchus</taxon>
    </lineage>
</organism>
<accession>A0A0N4WXD9</accession>